<proteinExistence type="predicted"/>
<gene>
    <name evidence="1" type="ORF">AVDCRST_MAG90-2617</name>
</gene>
<organism evidence="1">
    <name type="scientific">uncultured Microvirga sp</name>
    <dbReference type="NCBI Taxonomy" id="412392"/>
    <lineage>
        <taxon>Bacteria</taxon>
        <taxon>Pseudomonadati</taxon>
        <taxon>Pseudomonadota</taxon>
        <taxon>Alphaproteobacteria</taxon>
        <taxon>Hyphomicrobiales</taxon>
        <taxon>Methylobacteriaceae</taxon>
        <taxon>Microvirga</taxon>
        <taxon>environmental samples</taxon>
    </lineage>
</organism>
<sequence length="107" mass="10917">GAVFGARGRLRADRCRLRRACDRWDSVDREQRGRLHAAGAGRALAAARKVLADRAGGDASSPSLAVGSSAAQLLPVAGLGSGVGAWRRSGVARTKVCGADRLPGAAL</sequence>
<feature type="non-terminal residue" evidence="1">
    <location>
        <position position="1"/>
    </location>
</feature>
<protein>
    <submittedName>
        <fullName evidence="1">Uncharacterized protein</fullName>
    </submittedName>
</protein>
<name>A0A6J4MC75_9HYPH</name>
<dbReference type="AlphaFoldDB" id="A0A6J4MC75"/>
<accession>A0A6J4MC75</accession>
<evidence type="ECO:0000313" key="1">
    <source>
        <dbReference type="EMBL" id="CAA9354051.1"/>
    </source>
</evidence>
<feature type="non-terminal residue" evidence="1">
    <location>
        <position position="107"/>
    </location>
</feature>
<reference evidence="1" key="1">
    <citation type="submission" date="2020-02" db="EMBL/GenBank/DDBJ databases">
        <authorList>
            <person name="Meier V. D."/>
        </authorList>
    </citation>
    <scope>NUCLEOTIDE SEQUENCE</scope>
    <source>
        <strain evidence="1">AVDCRST_MAG90</strain>
    </source>
</reference>
<dbReference type="EMBL" id="CADCUC010000523">
    <property type="protein sequence ID" value="CAA9354051.1"/>
    <property type="molecule type" value="Genomic_DNA"/>
</dbReference>